<protein>
    <submittedName>
        <fullName evidence="2">Uncharacterized protein</fullName>
    </submittedName>
</protein>
<dbReference type="Proteomes" id="UP000282674">
    <property type="component" value="Unassembled WGS sequence"/>
</dbReference>
<gene>
    <name evidence="2" type="ORF">EBO15_04995</name>
</gene>
<feature type="region of interest" description="Disordered" evidence="1">
    <location>
        <begin position="1"/>
        <end position="21"/>
    </location>
</feature>
<accession>A0A3M2MBV1</accession>
<feature type="compositionally biased region" description="Basic and acidic residues" evidence="1">
    <location>
        <begin position="10"/>
        <end position="21"/>
    </location>
</feature>
<comment type="caution">
    <text evidence="2">The sequence shown here is derived from an EMBL/GenBank/DDBJ whole genome shotgun (WGS) entry which is preliminary data.</text>
</comment>
<sequence>MPERAAPGRSARDRSTRDRSARLRAALRESDARVEELERRLAALETSTTVQFGRLVAGAARNPRRRAARLPRELYKLWKKRDRPMESATLRESASRRLDRFDRPEDRLLVQRPSDRPVVAGILGRDAAAELAHRYEVVAIHPHDVRTVLETADVDALVVDACAGEPGGAWAYLGVPGMFDRDRDLDEARGIARVRDIPVVLWGDNPPPTLAVLDWDPVATLKELR</sequence>
<evidence type="ECO:0000313" key="2">
    <source>
        <dbReference type="EMBL" id="RMI46981.1"/>
    </source>
</evidence>
<organism evidence="2 3">
    <name type="scientific">Actinomadura harenae</name>
    <dbReference type="NCBI Taxonomy" id="2483351"/>
    <lineage>
        <taxon>Bacteria</taxon>
        <taxon>Bacillati</taxon>
        <taxon>Actinomycetota</taxon>
        <taxon>Actinomycetes</taxon>
        <taxon>Streptosporangiales</taxon>
        <taxon>Thermomonosporaceae</taxon>
        <taxon>Actinomadura</taxon>
    </lineage>
</organism>
<reference evidence="2 3" key="1">
    <citation type="submission" date="2018-10" db="EMBL/GenBank/DDBJ databases">
        <title>Isolation from soil.</title>
        <authorList>
            <person name="Hu J."/>
        </authorList>
    </citation>
    <scope>NUCLEOTIDE SEQUENCE [LARGE SCALE GENOMIC DNA]</scope>
    <source>
        <strain evidence="2 3">NEAU-Ht49</strain>
    </source>
</reference>
<evidence type="ECO:0000256" key="1">
    <source>
        <dbReference type="SAM" id="MobiDB-lite"/>
    </source>
</evidence>
<dbReference type="EMBL" id="RFFG01000006">
    <property type="protein sequence ID" value="RMI46981.1"/>
    <property type="molecule type" value="Genomic_DNA"/>
</dbReference>
<proteinExistence type="predicted"/>
<evidence type="ECO:0000313" key="3">
    <source>
        <dbReference type="Proteomes" id="UP000282674"/>
    </source>
</evidence>
<keyword evidence="3" id="KW-1185">Reference proteome</keyword>
<name>A0A3M2MBV1_9ACTN</name>
<dbReference type="AlphaFoldDB" id="A0A3M2MBV1"/>